<dbReference type="PIRSF" id="PIRSF004925">
    <property type="entry name" value="HcaT"/>
    <property type="match status" value="1"/>
</dbReference>
<feature type="transmembrane region" description="Helical" evidence="9">
    <location>
        <begin position="295"/>
        <end position="314"/>
    </location>
</feature>
<dbReference type="Proteomes" id="UP000621856">
    <property type="component" value="Unassembled WGS sequence"/>
</dbReference>
<accession>A0A8J3EQY3</accession>
<feature type="transmembrane region" description="Helical" evidence="9">
    <location>
        <begin position="362"/>
        <end position="383"/>
    </location>
</feature>
<organism evidence="11 13">
    <name type="scientific">Aquisalinus luteolus</name>
    <dbReference type="NCBI Taxonomy" id="1566827"/>
    <lineage>
        <taxon>Bacteria</taxon>
        <taxon>Pseudomonadati</taxon>
        <taxon>Pseudomonadota</taxon>
        <taxon>Alphaproteobacteria</taxon>
        <taxon>Parvularculales</taxon>
        <taxon>Parvularculaceae</taxon>
        <taxon>Aquisalinus</taxon>
    </lineage>
</organism>
<dbReference type="PANTHER" id="PTHR23522">
    <property type="entry name" value="BLL5896 PROTEIN"/>
    <property type="match status" value="1"/>
</dbReference>
<dbReference type="RefSeq" id="WP_155139087.1">
    <property type="nucleotide sequence ID" value="NZ_BMGZ01000001.1"/>
</dbReference>
<feature type="transmembrane region" description="Helical" evidence="9">
    <location>
        <begin position="241"/>
        <end position="262"/>
    </location>
</feature>
<feature type="transmembrane region" description="Helical" evidence="9">
    <location>
        <begin position="43"/>
        <end position="63"/>
    </location>
</feature>
<dbReference type="GO" id="GO:0015528">
    <property type="term" value="F:lactose:proton symporter activity"/>
    <property type="evidence" value="ECO:0007669"/>
    <property type="project" value="TreeGrafter"/>
</dbReference>
<proteinExistence type="predicted"/>
<keyword evidence="7 9" id="KW-0472">Membrane</keyword>
<comment type="subcellular location">
    <subcellularLocation>
        <location evidence="1">Cell inner membrane</location>
        <topology evidence="1">Multi-pass membrane protein</topology>
    </subcellularLocation>
</comment>
<keyword evidence="6 9" id="KW-1133">Transmembrane helix</keyword>
<dbReference type="NCBIfam" id="NF037955">
    <property type="entry name" value="mfs"/>
    <property type="match status" value="1"/>
</dbReference>
<dbReference type="EMBL" id="VCJR02000001">
    <property type="protein sequence ID" value="NHK27827.1"/>
    <property type="molecule type" value="Genomic_DNA"/>
</dbReference>
<keyword evidence="4" id="KW-0997">Cell inner membrane</keyword>
<feature type="transmembrane region" description="Helical" evidence="9">
    <location>
        <begin position="158"/>
        <end position="177"/>
    </location>
</feature>
<reference evidence="11" key="3">
    <citation type="submission" date="2020-09" db="EMBL/GenBank/DDBJ databases">
        <authorList>
            <person name="Sun Q."/>
            <person name="Zhou Y."/>
        </authorList>
    </citation>
    <scope>NUCLEOTIDE SEQUENCE</scope>
    <source>
        <strain evidence="11">CGMCC 1.14984</strain>
    </source>
</reference>
<feature type="transmembrane region" description="Helical" evidence="9">
    <location>
        <begin position="94"/>
        <end position="113"/>
    </location>
</feature>
<dbReference type="InterPro" id="IPR026032">
    <property type="entry name" value="HcaT-like"/>
</dbReference>
<evidence type="ECO:0000313" key="11">
    <source>
        <dbReference type="EMBL" id="GGH96627.1"/>
    </source>
</evidence>
<dbReference type="AlphaFoldDB" id="A0A8J3EQY3"/>
<feature type="compositionally biased region" description="Acidic residues" evidence="8">
    <location>
        <begin position="399"/>
        <end position="411"/>
    </location>
</feature>
<keyword evidence="3" id="KW-1003">Cell membrane</keyword>
<dbReference type="Pfam" id="PF12832">
    <property type="entry name" value="MFS_1_like"/>
    <property type="match status" value="1"/>
</dbReference>
<evidence type="ECO:0000256" key="4">
    <source>
        <dbReference type="ARBA" id="ARBA00022519"/>
    </source>
</evidence>
<sequence length="424" mass="45104">MLLTPARGFTLLYIAQFLFLGVQLPFFPGWLYETGFSEKAIGLVTGGSLILRLLLGPVVAYWAEGQRDQRIILGIISALMFVSASLLLLGQPGWSIALLTITMMWSFGCLVPLTDTAVMREDRAGTLNYGRTRAFGSGAFVFANLAGGVLIARTGDAASVVWMAGAALLSLVVIIGLPKGAKRAEGEAASRLAPPKLSDAIRLFRSKSFLLMLTAAGLTQGAHAVYYAFSKLHWSSLGYGSDLIGVLWTIGVVAEIMILFFGRPLLKRFGPVLFIGAGALAAFIRWPLIGLSPPLPVVVLLQTLHAFTFATVYLGTVEFISRAVPRNLENTGMTLVSTIGIGALTGVATIISGLFFTAANPFPAYAMMGAMGGVAVLATLGLWRHWDGGIIRSERGNEDDATSDPDGDPDGDITKEPVPVPDRP</sequence>
<evidence type="ECO:0000313" key="12">
    <source>
        <dbReference type="EMBL" id="NHK27827.1"/>
    </source>
</evidence>
<evidence type="ECO:0000313" key="13">
    <source>
        <dbReference type="Proteomes" id="UP000621856"/>
    </source>
</evidence>
<feature type="transmembrane region" description="Helical" evidence="9">
    <location>
        <begin position="335"/>
        <end position="356"/>
    </location>
</feature>
<dbReference type="Proteomes" id="UP000818603">
    <property type="component" value="Unassembled WGS sequence"/>
</dbReference>
<reference evidence="11" key="1">
    <citation type="journal article" date="2014" name="Int. J. Syst. Evol. Microbiol.">
        <title>Complete genome sequence of Corynebacterium casei LMG S-19264T (=DSM 44701T), isolated from a smear-ripened cheese.</title>
        <authorList>
            <consortium name="US DOE Joint Genome Institute (JGI-PGF)"/>
            <person name="Walter F."/>
            <person name="Albersmeier A."/>
            <person name="Kalinowski J."/>
            <person name="Ruckert C."/>
        </authorList>
    </citation>
    <scope>NUCLEOTIDE SEQUENCE</scope>
    <source>
        <strain evidence="11">CGMCC 1.14984</strain>
    </source>
</reference>
<dbReference type="PANTHER" id="PTHR23522:SF10">
    <property type="entry name" value="3-PHENYLPROPIONIC ACID TRANSPORTER-RELATED"/>
    <property type="match status" value="1"/>
</dbReference>
<keyword evidence="14" id="KW-1185">Reference proteome</keyword>
<evidence type="ECO:0000259" key="10">
    <source>
        <dbReference type="Pfam" id="PF12832"/>
    </source>
</evidence>
<dbReference type="InterPro" id="IPR024989">
    <property type="entry name" value="MFS_assoc_dom"/>
</dbReference>
<feature type="transmembrane region" description="Helical" evidence="9">
    <location>
        <begin position="134"/>
        <end position="152"/>
    </location>
</feature>
<dbReference type="SUPFAM" id="SSF103473">
    <property type="entry name" value="MFS general substrate transporter"/>
    <property type="match status" value="1"/>
</dbReference>
<dbReference type="GO" id="GO:0030395">
    <property type="term" value="F:lactose binding"/>
    <property type="evidence" value="ECO:0007669"/>
    <property type="project" value="TreeGrafter"/>
</dbReference>
<feature type="transmembrane region" description="Helical" evidence="9">
    <location>
        <begin position="12"/>
        <end position="31"/>
    </location>
</feature>
<evidence type="ECO:0000313" key="14">
    <source>
        <dbReference type="Proteomes" id="UP000818603"/>
    </source>
</evidence>
<feature type="region of interest" description="Disordered" evidence="8">
    <location>
        <begin position="393"/>
        <end position="424"/>
    </location>
</feature>
<feature type="transmembrane region" description="Helical" evidence="9">
    <location>
        <begin position="70"/>
        <end position="88"/>
    </location>
</feature>
<name>A0A8J3EQY3_9PROT</name>
<evidence type="ECO:0000256" key="2">
    <source>
        <dbReference type="ARBA" id="ARBA00022448"/>
    </source>
</evidence>
<evidence type="ECO:0000256" key="7">
    <source>
        <dbReference type="ARBA" id="ARBA00023136"/>
    </source>
</evidence>
<feature type="domain" description="Major facilitator superfamily associated" evidence="10">
    <location>
        <begin position="11"/>
        <end position="366"/>
    </location>
</feature>
<protein>
    <submittedName>
        <fullName evidence="11">MFS transporter</fullName>
    </submittedName>
</protein>
<evidence type="ECO:0000256" key="3">
    <source>
        <dbReference type="ARBA" id="ARBA00022475"/>
    </source>
</evidence>
<keyword evidence="2" id="KW-0813">Transport</keyword>
<feature type="transmembrane region" description="Helical" evidence="9">
    <location>
        <begin position="209"/>
        <end position="229"/>
    </location>
</feature>
<dbReference type="EMBL" id="BMGZ01000001">
    <property type="protein sequence ID" value="GGH96627.1"/>
    <property type="molecule type" value="Genomic_DNA"/>
</dbReference>
<evidence type="ECO:0000256" key="5">
    <source>
        <dbReference type="ARBA" id="ARBA00022692"/>
    </source>
</evidence>
<dbReference type="InterPro" id="IPR036259">
    <property type="entry name" value="MFS_trans_sf"/>
</dbReference>
<reference evidence="12 14" key="2">
    <citation type="submission" date="2020-02" db="EMBL/GenBank/DDBJ databases">
        <title>Genome sequence of Parvularcula flava strain NH6-79.</title>
        <authorList>
            <person name="Abdul Karim M.H."/>
            <person name="Lam M.Q."/>
            <person name="Chen S.J."/>
            <person name="Yahya A."/>
            <person name="Shahir S."/>
            <person name="Shamsir M.S."/>
            <person name="Chong C.S."/>
        </authorList>
    </citation>
    <scope>NUCLEOTIDE SEQUENCE [LARGE SCALE GENOMIC DNA]</scope>
    <source>
        <strain evidence="12 14">NH6-79</strain>
    </source>
</reference>
<evidence type="ECO:0000256" key="1">
    <source>
        <dbReference type="ARBA" id="ARBA00004429"/>
    </source>
</evidence>
<dbReference type="Gene3D" id="1.20.1250.20">
    <property type="entry name" value="MFS general substrate transporter like domains"/>
    <property type="match status" value="2"/>
</dbReference>
<comment type="caution">
    <text evidence="11">The sequence shown here is derived from an EMBL/GenBank/DDBJ whole genome shotgun (WGS) entry which is preliminary data.</text>
</comment>
<feature type="transmembrane region" description="Helical" evidence="9">
    <location>
        <begin position="269"/>
        <end position="289"/>
    </location>
</feature>
<dbReference type="GO" id="GO:0005886">
    <property type="term" value="C:plasma membrane"/>
    <property type="evidence" value="ECO:0007669"/>
    <property type="project" value="UniProtKB-SubCell"/>
</dbReference>
<evidence type="ECO:0000256" key="8">
    <source>
        <dbReference type="SAM" id="MobiDB-lite"/>
    </source>
</evidence>
<gene>
    <name evidence="12" type="ORF">FF098_007935</name>
    <name evidence="11" type="ORF">GCM10011355_15970</name>
</gene>
<evidence type="ECO:0000256" key="6">
    <source>
        <dbReference type="ARBA" id="ARBA00022989"/>
    </source>
</evidence>
<evidence type="ECO:0000256" key="9">
    <source>
        <dbReference type="SAM" id="Phobius"/>
    </source>
</evidence>
<keyword evidence="5 9" id="KW-0812">Transmembrane</keyword>